<dbReference type="GO" id="GO:0005886">
    <property type="term" value="C:plasma membrane"/>
    <property type="evidence" value="ECO:0007669"/>
    <property type="project" value="TreeGrafter"/>
</dbReference>
<sequence length="553" mass="61060">MILAQFSSMPAQYIFRHLSPALAGISIAMFAVNISFYRSLYYSALISQLLYAGAISFRGFFSDVDGLNGKCSKTSNSLSCRDFGDGHFCNAFPPGEVKCSWDSTAELLSSSDQVFAAPHTDYIATNVLKVGPATDNINFPPISLAVILLFVWVGVICLIYAGSSKKLTTKMLSKVFMVLKCVSIGVTVLNMIIALATRAEGGNGIQFFLKPDFRAILKPEAWSDAVTHVLFSLCLGDGTIHKISSHNEFSVNALYHAMIVSVTDILMSFVAGITYFASVGSISVHLYGMSHPRLRIQRVLKHGFPLALTAFPEHVMSTADNFWSTALTSAHYFSLAKSGIVNLAMYANLTISSVMSIVTCWMKIGNRNMVRGLVSVILCVLCFLSSLILIAPAGVYLYNLVIEYSNMAILVICLAEILTLVYGYGFGRFLINIEAMIMKDTELMLSITSIGLWYYVLTPIFLIFAIINQFLFNEEAIISGYKFPRSFEMFGWTIFASSIMMIPSVVLLHLFLAEFNPNVIGAAFEPTNFWGPADREDRKLSERKARAVNKTFI</sequence>
<keyword evidence="3 9" id="KW-0812">Transmembrane</keyword>
<evidence type="ECO:0000256" key="2">
    <source>
        <dbReference type="ARBA" id="ARBA00022448"/>
    </source>
</evidence>
<feature type="transmembrane region" description="Helical" evidence="9">
    <location>
        <begin position="175"/>
        <end position="196"/>
    </location>
</feature>
<evidence type="ECO:0000256" key="9">
    <source>
        <dbReference type="SAM" id="Phobius"/>
    </source>
</evidence>
<name>A0AAD4MH08_9BILA</name>
<comment type="subcellular location">
    <subcellularLocation>
        <location evidence="1">Membrane</location>
        <topology evidence="1">Multi-pass membrane protein</topology>
    </subcellularLocation>
</comment>
<evidence type="ECO:0000256" key="8">
    <source>
        <dbReference type="PIRSR" id="PIRSR600175-2"/>
    </source>
</evidence>
<comment type="caution">
    <text evidence="10">The sequence shown here is derived from an EMBL/GenBank/DDBJ whole genome shotgun (WGS) entry which is preliminary data.</text>
</comment>
<proteinExistence type="predicted"/>
<reference evidence="10" key="1">
    <citation type="submission" date="2022-01" db="EMBL/GenBank/DDBJ databases">
        <title>Genome Sequence Resource for Two Populations of Ditylenchus destructor, the Migratory Endoparasitic Phytonematode.</title>
        <authorList>
            <person name="Zhang H."/>
            <person name="Lin R."/>
            <person name="Xie B."/>
        </authorList>
    </citation>
    <scope>NUCLEOTIDE SEQUENCE</scope>
    <source>
        <strain evidence="10">BazhouSP</strain>
    </source>
</reference>
<evidence type="ECO:0000256" key="7">
    <source>
        <dbReference type="PIRSR" id="PIRSR600175-1"/>
    </source>
</evidence>
<dbReference type="GO" id="GO:0089718">
    <property type="term" value="P:amino acid import across plasma membrane"/>
    <property type="evidence" value="ECO:0007669"/>
    <property type="project" value="TreeGrafter"/>
</dbReference>
<keyword evidence="2" id="KW-0813">Transport</keyword>
<keyword evidence="7" id="KW-0915">Sodium</keyword>
<feature type="transmembrane region" description="Helical" evidence="9">
    <location>
        <begin position="142"/>
        <end position="163"/>
    </location>
</feature>
<organism evidence="10 11">
    <name type="scientific">Ditylenchus destructor</name>
    <dbReference type="NCBI Taxonomy" id="166010"/>
    <lineage>
        <taxon>Eukaryota</taxon>
        <taxon>Metazoa</taxon>
        <taxon>Ecdysozoa</taxon>
        <taxon>Nematoda</taxon>
        <taxon>Chromadorea</taxon>
        <taxon>Rhabditida</taxon>
        <taxon>Tylenchina</taxon>
        <taxon>Tylenchomorpha</taxon>
        <taxon>Sphaerularioidea</taxon>
        <taxon>Anguinidae</taxon>
        <taxon>Anguininae</taxon>
        <taxon>Ditylenchus</taxon>
    </lineage>
</organism>
<evidence type="ECO:0000256" key="5">
    <source>
        <dbReference type="ARBA" id="ARBA00022989"/>
    </source>
</evidence>
<keyword evidence="8" id="KW-1015">Disulfide bond</keyword>
<feature type="transmembrane region" description="Helical" evidence="9">
    <location>
        <begin position="39"/>
        <end position="61"/>
    </location>
</feature>
<feature type="binding site" evidence="7">
    <location>
        <position position="232"/>
    </location>
    <ligand>
        <name>Na(+)</name>
        <dbReference type="ChEBI" id="CHEBI:29101"/>
        <label>1</label>
    </ligand>
</feature>
<gene>
    <name evidence="10" type="ORF">DdX_20548</name>
</gene>
<keyword evidence="11" id="KW-1185">Reference proteome</keyword>
<keyword evidence="5 9" id="KW-1133">Transmembrane helix</keyword>
<feature type="transmembrane region" description="Helical" evidence="9">
    <location>
        <begin position="265"/>
        <end position="287"/>
    </location>
</feature>
<evidence type="ECO:0000256" key="1">
    <source>
        <dbReference type="ARBA" id="ARBA00004141"/>
    </source>
</evidence>
<keyword evidence="7" id="KW-0479">Metal-binding</keyword>
<feature type="transmembrane region" description="Helical" evidence="9">
    <location>
        <begin position="373"/>
        <end position="398"/>
    </location>
</feature>
<protein>
    <submittedName>
        <fullName evidence="10">Sodium:neurotransmitter symporter family domain-containing protein</fullName>
    </submittedName>
</protein>
<accession>A0AAD4MH08</accession>
<dbReference type="InterPro" id="IPR000175">
    <property type="entry name" value="Na/ntran_symport"/>
</dbReference>
<dbReference type="GO" id="GO:0005283">
    <property type="term" value="F:amino acid:sodium symporter activity"/>
    <property type="evidence" value="ECO:0007669"/>
    <property type="project" value="TreeGrafter"/>
</dbReference>
<evidence type="ECO:0000256" key="6">
    <source>
        <dbReference type="ARBA" id="ARBA00023136"/>
    </source>
</evidence>
<feature type="transmembrane region" description="Helical" evidence="9">
    <location>
        <begin position="13"/>
        <end position="32"/>
    </location>
</feature>
<feature type="transmembrane region" description="Helical" evidence="9">
    <location>
        <begin position="492"/>
        <end position="512"/>
    </location>
</feature>
<feature type="transmembrane region" description="Helical" evidence="9">
    <location>
        <begin position="404"/>
        <end position="431"/>
    </location>
</feature>
<evidence type="ECO:0000313" key="10">
    <source>
        <dbReference type="EMBL" id="KAI1693626.1"/>
    </source>
</evidence>
<dbReference type="Proteomes" id="UP001201812">
    <property type="component" value="Unassembled WGS sequence"/>
</dbReference>
<dbReference type="SUPFAM" id="SSF161070">
    <property type="entry name" value="SNF-like"/>
    <property type="match status" value="1"/>
</dbReference>
<dbReference type="AlphaFoldDB" id="A0AAD4MH08"/>
<feature type="disulfide bond" evidence="8">
    <location>
        <begin position="71"/>
        <end position="80"/>
    </location>
</feature>
<keyword evidence="4" id="KW-0769">Symport</keyword>
<evidence type="ECO:0000256" key="3">
    <source>
        <dbReference type="ARBA" id="ARBA00022692"/>
    </source>
</evidence>
<dbReference type="PANTHER" id="PTHR11616">
    <property type="entry name" value="SODIUM/CHLORIDE DEPENDENT TRANSPORTER"/>
    <property type="match status" value="1"/>
</dbReference>
<dbReference type="GO" id="GO:0046872">
    <property type="term" value="F:metal ion binding"/>
    <property type="evidence" value="ECO:0007669"/>
    <property type="project" value="UniProtKB-KW"/>
</dbReference>
<evidence type="ECO:0000256" key="4">
    <source>
        <dbReference type="ARBA" id="ARBA00022847"/>
    </source>
</evidence>
<dbReference type="PANTHER" id="PTHR11616:SF241">
    <property type="entry name" value="SODIUM- AND CHLORIDE-DEPENDENT GLYCINE TRANSPORTER 2"/>
    <property type="match status" value="1"/>
</dbReference>
<dbReference type="PRINTS" id="PR00176">
    <property type="entry name" value="NANEUSMPORT"/>
</dbReference>
<keyword evidence="6 9" id="KW-0472">Membrane</keyword>
<dbReference type="InterPro" id="IPR037272">
    <property type="entry name" value="SNS_sf"/>
</dbReference>
<dbReference type="Pfam" id="PF00209">
    <property type="entry name" value="SNF"/>
    <property type="match status" value="1"/>
</dbReference>
<dbReference type="PROSITE" id="PS50267">
    <property type="entry name" value="NA_NEUROTRAN_SYMP_3"/>
    <property type="match status" value="1"/>
</dbReference>
<evidence type="ECO:0000313" key="11">
    <source>
        <dbReference type="Proteomes" id="UP001201812"/>
    </source>
</evidence>
<feature type="transmembrane region" description="Helical" evidence="9">
    <location>
        <begin position="452"/>
        <end position="472"/>
    </location>
</feature>
<dbReference type="EMBL" id="JAKKPZ010000605">
    <property type="protein sequence ID" value="KAI1693626.1"/>
    <property type="molecule type" value="Genomic_DNA"/>
</dbReference>